<dbReference type="EMBL" id="VNIM01000003">
    <property type="protein sequence ID" value="TVV77296.1"/>
    <property type="molecule type" value="Genomic_DNA"/>
</dbReference>
<dbReference type="SUPFAM" id="SSF48317">
    <property type="entry name" value="Acid phosphatase/Vanadium-dependent haloperoxidase"/>
    <property type="match status" value="1"/>
</dbReference>
<dbReference type="PIRSF" id="PIRSF000897">
    <property type="entry name" value="Acid_Ptase_ClsA"/>
    <property type="match status" value="1"/>
</dbReference>
<dbReference type="CDD" id="cd03397">
    <property type="entry name" value="PAP2_acid_phosphatase"/>
    <property type="match status" value="1"/>
</dbReference>
<accession>A0A558RD41</accession>
<evidence type="ECO:0000259" key="3">
    <source>
        <dbReference type="SMART" id="SM00014"/>
    </source>
</evidence>
<evidence type="ECO:0000313" key="5">
    <source>
        <dbReference type="Proteomes" id="UP000318681"/>
    </source>
</evidence>
<dbReference type="AlphaFoldDB" id="A0A558RD41"/>
<reference evidence="4 5" key="1">
    <citation type="submission" date="2019-07" db="EMBL/GenBank/DDBJ databases">
        <title>Sphingomonas solaris sp. nov., isolated from a solar panel from Boston, Massachusetts.</title>
        <authorList>
            <person name="Tanner K."/>
            <person name="Pascual J."/>
            <person name="Mancuso C."/>
            <person name="Pereto J."/>
            <person name="Khalil A."/>
            <person name="Vilanova C."/>
        </authorList>
    </citation>
    <scope>NUCLEOTIDE SEQUENCE [LARGE SCALE GENOMIC DNA]</scope>
    <source>
        <strain evidence="4 5">R4DWN</strain>
    </source>
</reference>
<keyword evidence="5" id="KW-1185">Reference proteome</keyword>
<dbReference type="SMART" id="SM00014">
    <property type="entry name" value="acidPPc"/>
    <property type="match status" value="1"/>
</dbReference>
<dbReference type="OrthoDB" id="9805301at2"/>
<sequence>MARSDSPGTAAPNRMAAGYLAEPALSADAGLSPSPPVAGSAADARDTEGMQAALALRGTPRWAQATADAELFGPHATSGFSCAAGVEIGPQTTPKTDALMRKSMADLGLSTSAIKRRYQRPRPFMVNGQPTCTPDWEPLLRRDGSYPSGHSAIGFGWGLILAEVIPDRAAALVARGRAFGDSRRICNVHWLSDVEEGRIAAAANVARLNADPVFRKDMDRARKELKKVRAEPRDCASEAGAASATDR</sequence>
<feature type="region of interest" description="Disordered" evidence="2">
    <location>
        <begin position="225"/>
        <end position="247"/>
    </location>
</feature>
<evidence type="ECO:0000313" key="4">
    <source>
        <dbReference type="EMBL" id="TVV77296.1"/>
    </source>
</evidence>
<dbReference type="InterPro" id="IPR000326">
    <property type="entry name" value="PAP2/HPO"/>
</dbReference>
<evidence type="ECO:0000256" key="2">
    <source>
        <dbReference type="SAM" id="MobiDB-lite"/>
    </source>
</evidence>
<evidence type="ECO:0000256" key="1">
    <source>
        <dbReference type="PIRNR" id="PIRNR000897"/>
    </source>
</evidence>
<dbReference type="Gene3D" id="1.20.144.10">
    <property type="entry name" value="Phosphatidic acid phosphatase type 2/haloperoxidase"/>
    <property type="match status" value="1"/>
</dbReference>
<feature type="domain" description="Phosphatidic acid phosphatase type 2/haloperoxidase" evidence="3">
    <location>
        <begin position="95"/>
        <end position="209"/>
    </location>
</feature>
<dbReference type="EC" id="3.1.3.2" evidence="1"/>
<organism evidence="4 5">
    <name type="scientific">Alterirhizorhabdus solaris</name>
    <dbReference type="NCBI Taxonomy" id="2529389"/>
    <lineage>
        <taxon>Bacteria</taxon>
        <taxon>Pseudomonadati</taxon>
        <taxon>Pseudomonadota</taxon>
        <taxon>Alphaproteobacteria</taxon>
        <taxon>Sphingomonadales</taxon>
        <taxon>Rhizorhabdaceae</taxon>
        <taxon>Alterirhizorhabdus</taxon>
    </lineage>
</organism>
<feature type="compositionally biased region" description="Basic and acidic residues" evidence="2">
    <location>
        <begin position="225"/>
        <end position="236"/>
    </location>
</feature>
<name>A0A558RD41_9SPHN</name>
<dbReference type="InterPro" id="IPR036938">
    <property type="entry name" value="PAP2/HPO_sf"/>
</dbReference>
<dbReference type="GO" id="GO:0030288">
    <property type="term" value="C:outer membrane-bounded periplasmic space"/>
    <property type="evidence" value="ECO:0007669"/>
    <property type="project" value="InterPro"/>
</dbReference>
<dbReference type="PRINTS" id="PR00483">
    <property type="entry name" value="BACPHPHTASE"/>
</dbReference>
<comment type="caution">
    <text evidence="4">The sequence shown here is derived from an EMBL/GenBank/DDBJ whole genome shotgun (WGS) entry which is preliminary data.</text>
</comment>
<proteinExistence type="inferred from homology"/>
<dbReference type="GO" id="GO:0003993">
    <property type="term" value="F:acid phosphatase activity"/>
    <property type="evidence" value="ECO:0007669"/>
    <property type="project" value="UniProtKB-EC"/>
</dbReference>
<dbReference type="InterPro" id="IPR001011">
    <property type="entry name" value="Acid_Pase_classA_bac"/>
</dbReference>
<dbReference type="Pfam" id="PF01569">
    <property type="entry name" value="PAP2"/>
    <property type="match status" value="1"/>
</dbReference>
<gene>
    <name evidence="4" type="ORF">FOY91_01455</name>
</gene>
<comment type="similarity">
    <text evidence="1">Belongs to the class A bacterial acid phosphatase family.</text>
</comment>
<keyword evidence="1" id="KW-0378">Hydrolase</keyword>
<comment type="catalytic activity">
    <reaction evidence="1">
        <text>a phosphate monoester + H2O = an alcohol + phosphate</text>
        <dbReference type="Rhea" id="RHEA:15017"/>
        <dbReference type="ChEBI" id="CHEBI:15377"/>
        <dbReference type="ChEBI" id="CHEBI:30879"/>
        <dbReference type="ChEBI" id="CHEBI:43474"/>
        <dbReference type="ChEBI" id="CHEBI:67140"/>
        <dbReference type="EC" id="3.1.3.2"/>
    </reaction>
</comment>
<dbReference type="Proteomes" id="UP000318681">
    <property type="component" value="Unassembled WGS sequence"/>
</dbReference>
<protein>
    <recommendedName>
        <fullName evidence="1">Acid phosphatase</fullName>
        <ecNumber evidence="1">3.1.3.2</ecNumber>
    </recommendedName>
</protein>